<sequence length="1210" mass="135114">MTGATLFAPCVSRLNISLKRQAYTDMDEDLNAEEHATIRVPTHDVAFVPLDNSGFQLPGFSIEWAHRSVQSRREAAMALDRVRHKWELDLMHTGRFVAGMFVRIIGKHSRKGQFGMIRDYHRVVPAPVGDGLLEQDVEWGDIRKNVRISVQMDASHLVEELTLDNVVERERVFSHYGPQQQSDLVACSSGLGVLMALLLQEFRKVNPFDRETQESGEPSAPLLQLSDLTEAETRALSGPKDPHAVCRPDIGETTGSWLTHQNLIWKRIDVRVENLQFLYNLAKQPNVGNKVGPKVTKVAGLCGYLRPFGQAVPARERGSFTLRFLARGRDANVPIVALRPLRTTPVPGELGAVSCISARQCRVIIIGPDVSGNCTRIGEYAETIPSSPPLSTEIVRVRFAWERLSDGSHHQAHAEYHIDCLCHSLNQDTPTAADDPPNSQSKKAYHDMNTTARNNAGRHAAEDIENTRPKRSNAGTGEKKDEGKKTAKVKRITLDELPINKDAPQLKKSKGYRVSTIQYCIYEEITALFPPPALKEFVEAPLRRPPPLKIVPDSDDAADETPLKRGKKRALVQIFDSDREDGESNGESLARPRKKQVQMQDNEENTPDGDVNDPSLIRGNAPNGPEEQEAVESGQQHDDDEEGQDYYGHNNDAYNYQGKSDDGIQDGRQGGNEQQKASYEENTRGSLDVDGRDGGAQAGGRNQGSRGEVQQGNNHNERIRLGPPPRKDLSSIVGANTHHPHGPERVQNTTKHPSQGRYHSLSTVRITPEPTMIIRADLKELTIPAVNLKAGTTGTIDNLLLMTDFQGAFGNKLASSFVFKKKLSLVNEGGEYFSPLLAPIHIIRLGRAPQNSESVAASGDIIMSLLDAHRARNRAKRPPTSQHLRNHQNSADADDEEMPFADDDDVYDDDEAPLIGIKRGRKTRTKRDPTSSNLNFYNADIQEGLGNARWAQRLHLAIHCLFPKRPSHFQACEEMVWVGLEKYESDTGRSLDPMFVLRYITGMAQYIWSECATWRSKKLDDAYSVILVYWDDVVRPGADQFDDGGYGQEQYYQLVASNTSQAVKNGRFARRQRDEETGVVLDFCHQALEDMLEHLFYEAGTKSVYYRCKLVRVTPEQVAAATTYLKHGFDSYETGRYARADFTANKYRDYYVACVDLATKALGKENGAAIQAVWDGWYQELIDRHHTTVDSSNSYGDVNFKLSADDSDAD</sequence>
<dbReference type="Pfam" id="PF20149">
    <property type="entry name" value="DUF6532"/>
    <property type="match status" value="1"/>
</dbReference>
<feature type="domain" description="DUF6532" evidence="2">
    <location>
        <begin position="953"/>
        <end position="1156"/>
    </location>
</feature>
<reference evidence="3" key="1">
    <citation type="submission" date="2023-03" db="EMBL/GenBank/DDBJ databases">
        <title>Massive genome expansion in bonnet fungi (Mycena s.s.) driven by repeated elements and novel gene families across ecological guilds.</title>
        <authorList>
            <consortium name="Lawrence Berkeley National Laboratory"/>
            <person name="Harder C.B."/>
            <person name="Miyauchi S."/>
            <person name="Viragh M."/>
            <person name="Kuo A."/>
            <person name="Thoen E."/>
            <person name="Andreopoulos B."/>
            <person name="Lu D."/>
            <person name="Skrede I."/>
            <person name="Drula E."/>
            <person name="Henrissat B."/>
            <person name="Morin E."/>
            <person name="Kohler A."/>
            <person name="Barry K."/>
            <person name="LaButti K."/>
            <person name="Morin E."/>
            <person name="Salamov A."/>
            <person name="Lipzen A."/>
            <person name="Mereny Z."/>
            <person name="Hegedus B."/>
            <person name="Baldrian P."/>
            <person name="Stursova M."/>
            <person name="Weitz H."/>
            <person name="Taylor A."/>
            <person name="Grigoriev I.V."/>
            <person name="Nagy L.G."/>
            <person name="Martin F."/>
            <person name="Kauserud H."/>
        </authorList>
    </citation>
    <scope>NUCLEOTIDE SEQUENCE</scope>
    <source>
        <strain evidence="3">9144</strain>
    </source>
</reference>
<feature type="compositionally biased region" description="Basic and acidic residues" evidence="1">
    <location>
        <begin position="678"/>
        <end position="693"/>
    </location>
</feature>
<organism evidence="3 4">
    <name type="scientific">Mycena pura</name>
    <dbReference type="NCBI Taxonomy" id="153505"/>
    <lineage>
        <taxon>Eukaryota</taxon>
        <taxon>Fungi</taxon>
        <taxon>Dikarya</taxon>
        <taxon>Basidiomycota</taxon>
        <taxon>Agaricomycotina</taxon>
        <taxon>Agaricomycetes</taxon>
        <taxon>Agaricomycetidae</taxon>
        <taxon>Agaricales</taxon>
        <taxon>Marasmiineae</taxon>
        <taxon>Mycenaceae</taxon>
        <taxon>Mycena</taxon>
    </lineage>
</organism>
<feature type="region of interest" description="Disordered" evidence="1">
    <location>
        <begin position="544"/>
        <end position="759"/>
    </location>
</feature>
<name>A0AAD6UV52_9AGAR</name>
<feature type="region of interest" description="Disordered" evidence="1">
    <location>
        <begin position="874"/>
        <end position="903"/>
    </location>
</feature>
<dbReference type="InterPro" id="IPR045341">
    <property type="entry name" value="DUF6532"/>
</dbReference>
<feature type="compositionally biased region" description="Acidic residues" evidence="1">
    <location>
        <begin position="601"/>
        <end position="611"/>
    </location>
</feature>
<evidence type="ECO:0000259" key="2">
    <source>
        <dbReference type="Pfam" id="PF20149"/>
    </source>
</evidence>
<dbReference type="Proteomes" id="UP001219525">
    <property type="component" value="Unassembled WGS sequence"/>
</dbReference>
<keyword evidence="4" id="KW-1185">Reference proteome</keyword>
<feature type="compositionally biased region" description="Basic and acidic residues" evidence="1">
    <location>
        <begin position="715"/>
        <end position="729"/>
    </location>
</feature>
<feature type="compositionally biased region" description="Acidic residues" evidence="1">
    <location>
        <begin position="892"/>
        <end position="903"/>
    </location>
</feature>
<evidence type="ECO:0000313" key="3">
    <source>
        <dbReference type="EMBL" id="KAJ7195087.1"/>
    </source>
</evidence>
<dbReference type="EMBL" id="JARJCW010000093">
    <property type="protein sequence ID" value="KAJ7195087.1"/>
    <property type="molecule type" value="Genomic_DNA"/>
</dbReference>
<comment type="caution">
    <text evidence="3">The sequence shown here is derived from an EMBL/GenBank/DDBJ whole genome shotgun (WGS) entry which is preliminary data.</text>
</comment>
<evidence type="ECO:0000313" key="4">
    <source>
        <dbReference type="Proteomes" id="UP001219525"/>
    </source>
</evidence>
<proteinExistence type="predicted"/>
<gene>
    <name evidence="3" type="ORF">GGX14DRAFT_575859</name>
</gene>
<evidence type="ECO:0000256" key="1">
    <source>
        <dbReference type="SAM" id="MobiDB-lite"/>
    </source>
</evidence>
<accession>A0AAD6UV52</accession>
<feature type="region of interest" description="Disordered" evidence="1">
    <location>
        <begin position="455"/>
        <end position="487"/>
    </location>
</feature>
<protein>
    <recommendedName>
        <fullName evidence="2">DUF6532 domain-containing protein</fullName>
    </recommendedName>
</protein>
<feature type="compositionally biased region" description="Polar residues" evidence="1">
    <location>
        <begin position="879"/>
        <end position="890"/>
    </location>
</feature>
<dbReference type="AlphaFoldDB" id="A0AAD6UV52"/>
<feature type="compositionally biased region" description="Basic and acidic residues" evidence="1">
    <location>
        <begin position="459"/>
        <end position="468"/>
    </location>
</feature>